<evidence type="ECO:0000313" key="8">
    <source>
        <dbReference type="Proteomes" id="UP000285317"/>
    </source>
</evidence>
<evidence type="ECO:0000256" key="1">
    <source>
        <dbReference type="ARBA" id="ARBA00000085"/>
    </source>
</evidence>
<dbReference type="Gene3D" id="3.30.565.10">
    <property type="entry name" value="Histidine kinase-like ATPase, C-terminal domain"/>
    <property type="match status" value="1"/>
</dbReference>
<dbReference type="PANTHER" id="PTHR24421:SF10">
    <property type="entry name" value="NITRATE_NITRITE SENSOR PROTEIN NARQ"/>
    <property type="match status" value="1"/>
</dbReference>
<dbReference type="Proteomes" id="UP000285317">
    <property type="component" value="Chromosome"/>
</dbReference>
<gene>
    <name evidence="7" type="ORF">C1I64_18380</name>
</gene>
<dbReference type="EC" id="2.7.13.3" evidence="2"/>
<feature type="transmembrane region" description="Helical" evidence="6">
    <location>
        <begin position="95"/>
        <end position="119"/>
    </location>
</feature>
<feature type="transmembrane region" description="Helical" evidence="6">
    <location>
        <begin position="62"/>
        <end position="83"/>
    </location>
</feature>
<keyword evidence="3" id="KW-0808">Transferase</keyword>
<sequence length="384" mass="40754">MTLPDDSRPRRADDAEDNRILRGTVAILGGVLAVLAALQAVFALGMLSETVRGVESGPVVDVVVRVVVNTASIGLAVVLVALLRPERRARTGRLLVSAGIAAAVAVVRVALQLIVGVYLPTALDALVVELVVGAVVVGLIVSFGFLLVDATRRVREKERERARVLLQAVDAVQALQQEELRVRREVAQGLHGRLQNTLVVLAAELRGLAATPPSAATAERLSGIARRLDELREQEVRAVSGALYPVDIEHGLVAAARDLLSRLPPEIAVDLDVHDDYPGLEERGVPIEQRVLLVRLIEEALTNALKHGGARAVRLQLDVARGEREHAVVIGLDDDGGGLAAPPVLSGLERLSRQFAVYGGSIELAPSAALGGARLACRLPLRLS</sequence>
<dbReference type="InterPro" id="IPR050482">
    <property type="entry name" value="Sensor_HK_TwoCompSys"/>
</dbReference>
<dbReference type="InterPro" id="IPR036890">
    <property type="entry name" value="HATPase_C_sf"/>
</dbReference>
<evidence type="ECO:0000256" key="6">
    <source>
        <dbReference type="SAM" id="Phobius"/>
    </source>
</evidence>
<evidence type="ECO:0000256" key="3">
    <source>
        <dbReference type="ARBA" id="ARBA00022679"/>
    </source>
</evidence>
<evidence type="ECO:0000256" key="2">
    <source>
        <dbReference type="ARBA" id="ARBA00012438"/>
    </source>
</evidence>
<feature type="transmembrane region" description="Helical" evidence="6">
    <location>
        <begin position="20"/>
        <end position="42"/>
    </location>
</feature>
<dbReference type="GO" id="GO:0000160">
    <property type="term" value="P:phosphorelay signal transduction system"/>
    <property type="evidence" value="ECO:0007669"/>
    <property type="project" value="UniProtKB-KW"/>
</dbReference>
<keyword evidence="5" id="KW-0902">Two-component regulatory system</keyword>
<dbReference type="SUPFAM" id="SSF55874">
    <property type="entry name" value="ATPase domain of HSP90 chaperone/DNA topoisomerase II/histidine kinase"/>
    <property type="match status" value="1"/>
</dbReference>
<feature type="transmembrane region" description="Helical" evidence="6">
    <location>
        <begin position="125"/>
        <end position="148"/>
    </location>
</feature>
<keyword evidence="6" id="KW-0472">Membrane</keyword>
<name>A0A3T0T5I2_9MICO</name>
<dbReference type="RefSeq" id="WP_127888207.1">
    <property type="nucleotide sequence ID" value="NZ_CP028137.1"/>
</dbReference>
<evidence type="ECO:0000256" key="4">
    <source>
        <dbReference type="ARBA" id="ARBA00022777"/>
    </source>
</evidence>
<accession>A0A3T0T5I2</accession>
<reference evidence="7 8" key="1">
    <citation type="submission" date="2018-03" db="EMBL/GenBank/DDBJ databases">
        <title>Bacteriophage NCPPB3778 and a type I-E CRISPR drive the evolution of the US Biological Select Agent, Rathayibacter toxicus.</title>
        <authorList>
            <person name="Davis E.W.II."/>
            <person name="Tabima J.F."/>
            <person name="Weisberg A.J."/>
            <person name="Dantas Lopes L."/>
            <person name="Wiseman M.S."/>
            <person name="Wiseman M.S."/>
            <person name="Pupko T."/>
            <person name="Belcher M.S."/>
            <person name="Sechler A.J."/>
            <person name="Tancos M.A."/>
            <person name="Schroeder B.K."/>
            <person name="Murray T.D."/>
            <person name="Luster D.G."/>
            <person name="Schneider W.L."/>
            <person name="Rogers E."/>
            <person name="Andreote F.D."/>
            <person name="Grunwald N.J."/>
            <person name="Putnam M.L."/>
            <person name="Chang J.H."/>
        </authorList>
    </citation>
    <scope>NUCLEOTIDE SEQUENCE [LARGE SCALE GENOMIC DNA]</scope>
    <source>
        <strain evidence="7 8">DSM 15932</strain>
    </source>
</reference>
<dbReference type="AlphaFoldDB" id="A0A3T0T5I2"/>
<protein>
    <recommendedName>
        <fullName evidence="2">histidine kinase</fullName>
        <ecNumber evidence="2">2.7.13.3</ecNumber>
    </recommendedName>
</protein>
<dbReference type="PANTHER" id="PTHR24421">
    <property type="entry name" value="NITRATE/NITRITE SENSOR PROTEIN NARX-RELATED"/>
    <property type="match status" value="1"/>
</dbReference>
<dbReference type="KEGG" id="rfs:C1I64_18380"/>
<keyword evidence="6" id="KW-1133">Transmembrane helix</keyword>
<dbReference type="GO" id="GO:0004673">
    <property type="term" value="F:protein histidine kinase activity"/>
    <property type="evidence" value="ECO:0007669"/>
    <property type="project" value="UniProtKB-EC"/>
</dbReference>
<keyword evidence="6" id="KW-0812">Transmembrane</keyword>
<evidence type="ECO:0000256" key="5">
    <source>
        <dbReference type="ARBA" id="ARBA00023012"/>
    </source>
</evidence>
<comment type="catalytic activity">
    <reaction evidence="1">
        <text>ATP + protein L-histidine = ADP + protein N-phospho-L-histidine.</text>
        <dbReference type="EC" id="2.7.13.3"/>
    </reaction>
</comment>
<proteinExistence type="predicted"/>
<dbReference type="EMBL" id="CP028137">
    <property type="protein sequence ID" value="AZZ53805.1"/>
    <property type="molecule type" value="Genomic_DNA"/>
</dbReference>
<organism evidence="7 8">
    <name type="scientific">Rathayibacter festucae DSM 15932</name>
    <dbReference type="NCBI Taxonomy" id="1328866"/>
    <lineage>
        <taxon>Bacteria</taxon>
        <taxon>Bacillati</taxon>
        <taxon>Actinomycetota</taxon>
        <taxon>Actinomycetes</taxon>
        <taxon>Micrococcales</taxon>
        <taxon>Microbacteriaceae</taxon>
        <taxon>Rathayibacter</taxon>
    </lineage>
</organism>
<evidence type="ECO:0000313" key="7">
    <source>
        <dbReference type="EMBL" id="AZZ53805.1"/>
    </source>
</evidence>
<keyword evidence="4" id="KW-0418">Kinase</keyword>